<reference evidence="2" key="1">
    <citation type="submission" date="2025-08" db="UniProtKB">
        <authorList>
            <consortium name="RefSeq"/>
        </authorList>
    </citation>
    <scope>IDENTIFICATION</scope>
    <source>
        <strain evidence="2">Tuebingen</strain>
        <tissue evidence="2">Fibroblasts and whole tissue</tissue>
    </source>
</reference>
<organism evidence="1 2">
    <name type="scientific">Danio rerio</name>
    <name type="common">Zebrafish</name>
    <name type="synonym">Brachydanio rerio</name>
    <dbReference type="NCBI Taxonomy" id="7955"/>
    <lineage>
        <taxon>Eukaryota</taxon>
        <taxon>Metazoa</taxon>
        <taxon>Chordata</taxon>
        <taxon>Craniata</taxon>
        <taxon>Vertebrata</taxon>
        <taxon>Euteleostomi</taxon>
        <taxon>Actinopterygii</taxon>
        <taxon>Neopterygii</taxon>
        <taxon>Teleostei</taxon>
        <taxon>Ostariophysi</taxon>
        <taxon>Cypriniformes</taxon>
        <taxon>Danionidae</taxon>
        <taxon>Danioninae</taxon>
        <taxon>Danio</taxon>
    </lineage>
</organism>
<gene>
    <name evidence="2" type="primary">tenm3</name>
    <name evidence="2" type="synonym">cb399</name>
    <name evidence="2" type="synonym">id:ibd3379</name>
    <name evidence="2" type="synonym">id:ibd3379m</name>
    <name evidence="2" type="synonym">odz3</name>
    <name evidence="2" type="synonym">srs334</name>
    <name evidence="2" type="synonym">ten-3</name>
    <name evidence="2" type="synonym">ten-m3</name>
    <name evidence="2" type="synonym">zgc:153720</name>
</gene>
<name>A0AC58G171_DANRE</name>
<protein>
    <submittedName>
        <fullName evidence="2">Teneurin-3 isoform X40</fullName>
    </submittedName>
</protein>
<dbReference type="RefSeq" id="XP_073763495.1">
    <property type="nucleotide sequence ID" value="XM_073907394.1"/>
</dbReference>
<sequence>MATGAVYSPPTRPLPRNTLSRSAFKFKKSSKYCSWRCTALSAMAVSILLSVLLCYCIAMHLFGLNWQLQETEGYAFENGQVKSDSTATNAVTALSTENKVYFQENNTIDTGEVDVGRRAVQDVPPGTFWRTQLFIDQPQSLKFNISVQRGALVGVYGRKGLPPTHTQYDFVELLDGSRLIAKEKRGLVEVEGAARKARSVNVHEAEFIRFLDSGTWHLAFYNDGKNAEQVSYNTIIIDTLTECPHNCHGNGDCRTGTCHCFPGFLGPDCSRAACPVLCSGNGQYSRGRCLCYSGWKGTECDVPSNQCIDIHCSGHGICIMGTCACNTGYKGDNCEEVDCLDPSCSSHGVCIHGECHCNPGWGGNNCEILKTMCPDQCSGHGTYQTESGTCTCDTNWTGPDCSIEVCAVDCGSHGVCIGGSCRCEEGWTGSVCDLKACHPRCTEHGTCKDGKCECHQGWTGEHCTVEGCPGLCNSNGRCTLDQNGWHCVCQPGWRGAGCDVAMETLCADGKDNEGDGLVDCMDPDCCLQSSCQTQPFCRGSPDPIDIISQNQPASPQQAAQSFYQQISFLTGPESTHVINGENPFNRSLVSIIRGQVLTADGTPLIGVNVSFVHYPDHGYTITRQDGMFDILANGGASLTLSFERAPFLTQFRTVWIPWNVFYVMDTLVMKKEENDIPSCDLSGFIRPSPLIVATPLSTFFRSSPENGPIIPETQVLQEETAIPGSDLNLMYLSSRAAGYRPVLKVTMTQATIPFNLMKVHLMVAVVGRLFQKWFPAEPNLSYTFIWDKTDAYNQRVYGLSEAVVSVGFEYESCLDLILWEKRTAILQGYELDASNMGGWTLDKHHVLDVQNGILYKGNGENVFVSQQPPVISTIMGNGRRRSISCPSCNGQADGNKLLAPVALACGSDGSLFVGDFNYIRRIFPSGNVTSVMELSNNPAHRYYLATDPMTGQLYVSDTNSRRIFRPKALTGTKELLQNAEVVAGTGEQCLPFDEARCGDGGKATEALLLGPKGIAVDKNGFIYFVDGTMIRKVDRNGIISTLLGSNDLTSARPLTCDNSMHIGQVRLEWPTDLAINPMDNSIYVLDNNVVLQITENRQVRIVAGRPMHCQVPGIEYTMGKRAIQTTLEGATAISLSYSGVLYIAETDEKKINRIRQVSTDGEISHLAGAPSDCDCKNDANCDCYQTGDGYAKDARLNAPSSLVVSPDGTLYVADLGNIRIRAIRHNRPPQGSSGLFEVASPASQELYVFDSNGTHQYTMSLVTGDYKYNFSYSNEDDVTAVTDSSGNTLRVRRDPNRMPVRIVAPDNQVIWLTIGTNGGLKTLTAQGQELVLFTYHGNSGLLATKSIQIGWTTFYDYDSEGRLTNVTFPTGVITSLIGEMDRALTVDIETSGRDDDVSITTNLSSIDSFYTLVQDQLRNSYQVGYDNSMRVIYANGMDSHFQTEPHILAGASNPTVARRNMTLPGENGQNLVEWRFRKEQNRGKVVVFGRKLRVNGRNLLSVDYDRSLRTEKIYDDHRKFLLKIVYDASGHPTLWVPSSKLMSVNLTYSSTGQVTSLQRGPTTERVEYDSQGRIVSRTFADAKIWSYTYLDKSMVLLLHSQRQYIFDYDLQDRLSAITMPSVARHTMQTIRSVGYYRNIYNPPESNASVTVDYSEDGQLLRVAHLGTGRRVLYKYRRQNKLSEILYDSTRVSFTYDETAGVLKTVNLQSEGFICSIRYRQIGPLVDRQIFRFSEDGMVNARFDYTYDNSFRVTSMQGVINETPLPIDLYQFDDISGKVEQFGKFGVIYYDINQIISTAVMTYTKHFDVHGRIKEIQYEIFRSLMYWITIQYDNMGRVTKREIKIGPFANTTKYGYEYDVDGQLQTVYLNEKMMWRYNYDLNGNLHLLNPGNSARLTPLRYDLRDRITRLGDVQYRMDEDGFLRQRGAEIFEYNSKGLLVRVHSKASGWTIQYRYDGLGRRLASRNSLGQHLQFFYADLNYPTRITHVYNHSSSEITSLYYDLQGHLFAMEISSGEEFYIACDNTGTPLAVFSSNGLLLKQVQYTAYGEIYFDSNPDFQLVIGFHGGLYDPLTRLLHFGERDYDIQAGRWTTPDISTWTRVGKDPAPFNLYMFRNNNPISKIHEVKEYVTDVNIWLVTFGFHLHNVIPGFPIPKFDLTQPSLEMRKSQLWDDLPSISGVQQEVMRQAKAFLSFERMPEIQLSRRRSSREKPWLWFATVKSLIGKGVMLAITSKGQVATNALNIANEDCIKVATVLNNAFYLEDLHFTVEGRDTHYFIKTSLPESDLGALRLTSGRKSLENGVNVTVSQSTTVVNGRTRRFADVELQYGALALHVRYGMTLDEEKARVLEQARQRALSSAWAREQQRVRDGEEGVRLWTEGEKRQLLSSGKVLGYDGYYVLSVEQYPELADSANNVQFLRQSEIGKR</sequence>
<evidence type="ECO:0000313" key="1">
    <source>
        <dbReference type="Proteomes" id="UP000000437"/>
    </source>
</evidence>
<keyword evidence="1" id="KW-1185">Reference proteome</keyword>
<proteinExistence type="predicted"/>
<dbReference type="Proteomes" id="UP000000437">
    <property type="component" value="Chromosome 1"/>
</dbReference>
<accession>A0AC58G171</accession>
<evidence type="ECO:0000313" key="2">
    <source>
        <dbReference type="RefSeq" id="XP_073763495.1"/>
    </source>
</evidence>